<dbReference type="PANTHER" id="PTHR43736">
    <property type="entry name" value="ADP-RIBOSE PYROPHOSPHATASE"/>
    <property type="match status" value="1"/>
</dbReference>
<dbReference type="InterPro" id="IPR036390">
    <property type="entry name" value="WH_DNA-bd_sf"/>
</dbReference>
<name>A0A2S0L370_9FIRM</name>
<dbReference type="GO" id="GO:0016787">
    <property type="term" value="F:hydrolase activity"/>
    <property type="evidence" value="ECO:0007669"/>
    <property type="project" value="UniProtKB-KW"/>
</dbReference>
<dbReference type="InterPro" id="IPR036388">
    <property type="entry name" value="WH-like_DNA-bd_sf"/>
</dbReference>
<sequence>MTYMTYDINSSEEREYLENYNIEQFERPSVATDIVAFAVMQDGEQSNIRKLENRELKLLLIKRSQFPYKGAWALPGGFLRPGETIEETAKRELLEETGVENPFLHLAGVYSEAGRDPRGWIISNSFISLINAENCTLRADTDAWDAAWFCVKLQSDNTSSDDSTSTTKMIKHTLTLSFDSASSDSNIKGDENIEIKAIVSEKSTRKGYNHVSSYQIVDSGELGFDHAKIIVQSLLELRDMMEYDLRIAFDLLPESFTLAQLQSTIEKVTDKKFLSANFRRKVAEYVEETGEIIEGYGHRPAMLFRVKSANH</sequence>
<evidence type="ECO:0000313" key="4">
    <source>
        <dbReference type="EMBL" id="AVM47717.1"/>
    </source>
</evidence>
<dbReference type="PANTHER" id="PTHR43736:SF4">
    <property type="entry name" value="SLR1690 PROTEIN"/>
    <property type="match status" value="1"/>
</dbReference>
<dbReference type="CDD" id="cd18873">
    <property type="entry name" value="NUDIX_NadM_like"/>
    <property type="match status" value="1"/>
</dbReference>
<dbReference type="Pfam" id="PF00293">
    <property type="entry name" value="NUDIX"/>
    <property type="match status" value="1"/>
</dbReference>
<evidence type="ECO:0000259" key="3">
    <source>
        <dbReference type="PROSITE" id="PS51462"/>
    </source>
</evidence>
<keyword evidence="5" id="KW-1185">Reference proteome</keyword>
<dbReference type="InterPro" id="IPR054105">
    <property type="entry name" value="WHD_NrtR"/>
</dbReference>
<keyword evidence="1 2" id="KW-0378">Hydrolase</keyword>
<dbReference type="Pfam" id="PF21906">
    <property type="entry name" value="WHD_NrtR"/>
    <property type="match status" value="1"/>
</dbReference>
<evidence type="ECO:0000313" key="5">
    <source>
        <dbReference type="Proteomes" id="UP000237883"/>
    </source>
</evidence>
<evidence type="ECO:0000256" key="1">
    <source>
        <dbReference type="ARBA" id="ARBA00022801"/>
    </source>
</evidence>
<dbReference type="InterPro" id="IPR015797">
    <property type="entry name" value="NUDIX_hydrolase-like_dom_sf"/>
</dbReference>
<dbReference type="InterPro" id="IPR020476">
    <property type="entry name" value="Nudix_hydrolase"/>
</dbReference>
<dbReference type="PROSITE" id="PS51462">
    <property type="entry name" value="NUDIX"/>
    <property type="match status" value="1"/>
</dbReference>
<dbReference type="SUPFAM" id="SSF46785">
    <property type="entry name" value="Winged helix' DNA-binding domain"/>
    <property type="match status" value="1"/>
</dbReference>
<evidence type="ECO:0000256" key="2">
    <source>
        <dbReference type="RuleBase" id="RU003476"/>
    </source>
</evidence>
<dbReference type="Gene3D" id="1.10.10.10">
    <property type="entry name" value="Winged helix-like DNA-binding domain superfamily/Winged helix DNA-binding domain"/>
    <property type="match status" value="1"/>
</dbReference>
<gene>
    <name evidence="4" type="ORF">C5Q96_02145</name>
</gene>
<protein>
    <recommendedName>
        <fullName evidence="3">Nudix hydrolase domain-containing protein</fullName>
    </recommendedName>
</protein>
<accession>A0A2S0L370</accession>
<dbReference type="SUPFAM" id="SSF55811">
    <property type="entry name" value="Nudix"/>
    <property type="match status" value="1"/>
</dbReference>
<organism evidence="4 5">
    <name type="scientific">Mogibacterium diversum</name>
    <dbReference type="NCBI Taxonomy" id="114527"/>
    <lineage>
        <taxon>Bacteria</taxon>
        <taxon>Bacillati</taxon>
        <taxon>Bacillota</taxon>
        <taxon>Clostridia</taxon>
        <taxon>Peptostreptococcales</taxon>
        <taxon>Anaerovoracaceae</taxon>
        <taxon>Mogibacterium</taxon>
    </lineage>
</organism>
<dbReference type="Proteomes" id="UP000237883">
    <property type="component" value="Chromosome"/>
</dbReference>
<dbReference type="InterPro" id="IPR000086">
    <property type="entry name" value="NUDIX_hydrolase_dom"/>
</dbReference>
<dbReference type="Gene3D" id="3.90.79.10">
    <property type="entry name" value="Nucleoside Triphosphate Pyrophosphohydrolase"/>
    <property type="match status" value="1"/>
</dbReference>
<comment type="similarity">
    <text evidence="2">Belongs to the Nudix hydrolase family.</text>
</comment>
<dbReference type="EMBL" id="CP027228">
    <property type="protein sequence ID" value="AVM47717.1"/>
    <property type="molecule type" value="Genomic_DNA"/>
</dbReference>
<feature type="domain" description="Nudix hydrolase" evidence="3">
    <location>
        <begin position="32"/>
        <end position="171"/>
    </location>
</feature>
<dbReference type="KEGG" id="mdv:C5Q96_02145"/>
<dbReference type="PRINTS" id="PR00502">
    <property type="entry name" value="NUDIXFAMILY"/>
</dbReference>
<proteinExistence type="inferred from homology"/>
<dbReference type="AlphaFoldDB" id="A0A2S0L370"/>
<reference evidence="5" key="1">
    <citation type="submission" date="2018-02" db="EMBL/GenBank/DDBJ databases">
        <authorList>
            <person name="Holder M.E."/>
            <person name="Ajami N.J."/>
            <person name="Petrosino J.F."/>
        </authorList>
    </citation>
    <scope>NUCLEOTIDE SEQUENCE [LARGE SCALE GENOMIC DNA]</scope>
    <source>
        <strain evidence="5">CCUG 47132</strain>
    </source>
</reference>
<dbReference type="PROSITE" id="PS00893">
    <property type="entry name" value="NUDIX_BOX"/>
    <property type="match status" value="1"/>
</dbReference>
<dbReference type="InterPro" id="IPR020084">
    <property type="entry name" value="NUDIX_hydrolase_CS"/>
</dbReference>